<keyword evidence="4" id="KW-1185">Reference proteome</keyword>
<dbReference type="OrthoDB" id="8690132at2"/>
<dbReference type="Pfam" id="PF00892">
    <property type="entry name" value="EamA"/>
    <property type="match status" value="1"/>
</dbReference>
<evidence type="ECO:0000313" key="4">
    <source>
        <dbReference type="Proteomes" id="UP000251558"/>
    </source>
</evidence>
<dbReference type="EMBL" id="QMBP01000037">
    <property type="protein sequence ID" value="RAZ82387.1"/>
    <property type="molecule type" value="Genomic_DNA"/>
</dbReference>
<dbReference type="InterPro" id="IPR037185">
    <property type="entry name" value="EmrE-like"/>
</dbReference>
<name>A0A330HC67_9HYPH</name>
<feature type="transmembrane region" description="Helical" evidence="1">
    <location>
        <begin position="73"/>
        <end position="91"/>
    </location>
</feature>
<accession>A0A330HC67</accession>
<keyword evidence="1" id="KW-1133">Transmembrane helix</keyword>
<evidence type="ECO:0000313" key="3">
    <source>
        <dbReference type="EMBL" id="RAZ82387.1"/>
    </source>
</evidence>
<dbReference type="Proteomes" id="UP000251558">
    <property type="component" value="Unassembled WGS sequence"/>
</dbReference>
<feature type="transmembrane region" description="Helical" evidence="1">
    <location>
        <begin position="18"/>
        <end position="35"/>
    </location>
</feature>
<reference evidence="4" key="1">
    <citation type="submission" date="2018-06" db="EMBL/GenBank/DDBJ databases">
        <authorList>
            <person name="Helene L.C."/>
            <person name="Dall'Agnol R."/>
            <person name="Delamuta J.R."/>
            <person name="Hungria M."/>
        </authorList>
    </citation>
    <scope>NUCLEOTIDE SEQUENCE [LARGE SCALE GENOMIC DNA]</scope>
    <source>
        <strain evidence="4">AC99b</strain>
    </source>
</reference>
<dbReference type="InterPro" id="IPR000620">
    <property type="entry name" value="EamA_dom"/>
</dbReference>
<dbReference type="RefSeq" id="WP_112102036.1">
    <property type="nucleotide sequence ID" value="NZ_QMBP01000037.1"/>
</dbReference>
<comment type="caution">
    <text evidence="3">The sequence shown here is derived from an EMBL/GenBank/DDBJ whole genome shotgun (WGS) entry which is preliminary data.</text>
</comment>
<evidence type="ECO:0000259" key="2">
    <source>
        <dbReference type="Pfam" id="PF00892"/>
    </source>
</evidence>
<keyword evidence="1" id="KW-0812">Transmembrane</keyword>
<protein>
    <recommendedName>
        <fullName evidence="2">EamA domain-containing protein</fullName>
    </recommendedName>
</protein>
<feature type="domain" description="EamA" evidence="2">
    <location>
        <begin position="15"/>
        <end position="124"/>
    </location>
</feature>
<dbReference type="AlphaFoldDB" id="A0A330HC67"/>
<dbReference type="GO" id="GO:0016020">
    <property type="term" value="C:membrane"/>
    <property type="evidence" value="ECO:0007669"/>
    <property type="project" value="InterPro"/>
</dbReference>
<feature type="transmembrane region" description="Helical" evidence="1">
    <location>
        <begin position="42"/>
        <end position="61"/>
    </location>
</feature>
<organism evidence="3 4">
    <name type="scientific">Mesorhizobium hawassense</name>
    <dbReference type="NCBI Taxonomy" id="1209954"/>
    <lineage>
        <taxon>Bacteria</taxon>
        <taxon>Pseudomonadati</taxon>
        <taxon>Pseudomonadota</taxon>
        <taxon>Alphaproteobacteria</taxon>
        <taxon>Hyphomicrobiales</taxon>
        <taxon>Phyllobacteriaceae</taxon>
        <taxon>Mesorhizobium</taxon>
    </lineage>
</organism>
<gene>
    <name evidence="3" type="ORF">DPM33_34870</name>
</gene>
<reference evidence="3 4" key="2">
    <citation type="submission" date="2018-07" db="EMBL/GenBank/DDBJ databases">
        <title>Diversity of Mesorhizobium strains in Brazil.</title>
        <authorList>
            <person name="Helene L.C.F."/>
            <person name="Dall'Agnol R."/>
            <person name="Delamuta J.R.M."/>
            <person name="Hungria M."/>
        </authorList>
    </citation>
    <scope>NUCLEOTIDE SEQUENCE [LARGE SCALE GENOMIC DNA]</scope>
    <source>
        <strain evidence="3 4">AC99b</strain>
    </source>
</reference>
<sequence length="152" mass="16457">MHFECTIAAGGGHLKGDLAMVYVAFAIAMMTVIIRRYRDMPMLESMALACFAAAIVAFFFADPFDVRIGEVALLGFFGLITLGVALGVYAMGARRLPAAQATLLSSAEMPMATLWVWLFFNEMPATETCGRRIGACSDLGKHCYGVENQPDC</sequence>
<dbReference type="SUPFAM" id="SSF103481">
    <property type="entry name" value="Multidrug resistance efflux transporter EmrE"/>
    <property type="match status" value="1"/>
</dbReference>
<evidence type="ECO:0000256" key="1">
    <source>
        <dbReference type="SAM" id="Phobius"/>
    </source>
</evidence>
<keyword evidence="1" id="KW-0472">Membrane</keyword>
<proteinExistence type="predicted"/>